<evidence type="ECO:0000256" key="4">
    <source>
        <dbReference type="SAM" id="MobiDB-lite"/>
    </source>
</evidence>
<evidence type="ECO:0000256" key="1">
    <source>
        <dbReference type="ARBA" id="ARBA00004123"/>
    </source>
</evidence>
<comment type="similarity">
    <text evidence="2">Belongs to the THOC5 family.</text>
</comment>
<reference evidence="5" key="1">
    <citation type="submission" date="2024-03" db="EMBL/GenBank/DDBJ databases">
        <authorList>
            <consortium name="ELIXIR-Norway"/>
            <consortium name="Elixir Norway"/>
        </authorList>
    </citation>
    <scope>NUCLEOTIDE SEQUENCE</scope>
</reference>
<evidence type="ECO:0000313" key="6">
    <source>
        <dbReference type="Proteomes" id="UP001497522"/>
    </source>
</evidence>
<evidence type="ECO:0000256" key="3">
    <source>
        <dbReference type="ARBA" id="ARBA00023242"/>
    </source>
</evidence>
<evidence type="ECO:0000313" key="5">
    <source>
        <dbReference type="EMBL" id="CAK9866994.1"/>
    </source>
</evidence>
<dbReference type="PANTHER" id="PTHR13375">
    <property type="entry name" value="FMS INTERACTING PROTEIN"/>
    <property type="match status" value="1"/>
</dbReference>
<proteinExistence type="inferred from homology"/>
<keyword evidence="6" id="KW-1185">Reference proteome</keyword>
<feature type="region of interest" description="Disordered" evidence="4">
    <location>
        <begin position="1"/>
        <end position="30"/>
    </location>
</feature>
<evidence type="ECO:0000256" key="2">
    <source>
        <dbReference type="ARBA" id="ARBA00008044"/>
    </source>
</evidence>
<gene>
    <name evidence="5" type="ORF">CSSPJE1EN2_LOCUS9989</name>
</gene>
<dbReference type="Proteomes" id="UP001497522">
    <property type="component" value="Chromosome 16"/>
</dbReference>
<comment type="subcellular location">
    <subcellularLocation>
        <location evidence="1">Nucleus</location>
    </subcellularLocation>
</comment>
<sequence>MTGVTGAGTDDVKPEEEVPEDDDDSPRWRKRVKGIHEKEIMEEDDIYQPHPLAVIVPIFHNEQKMSKLLALRFEFLSKINVLCAGIEGASYGGGDPDTLLVNLFPDDARVDLPNQISKLQAGPGFTFDQKRHSWPYKWVQHLVGIDIFPESPPPFQEKDGGGVNGYSSTAGNSDSLVKGLDPYHLQYRVSNILHQLRVRTKAWLVLKEQLDSLAKPKRPFPNSHDFPWIEYTPPATFQTLP</sequence>
<keyword evidence="3" id="KW-0539">Nucleus</keyword>
<protein>
    <submittedName>
        <fullName evidence="5">Uncharacterized protein</fullName>
    </submittedName>
</protein>
<accession>A0ABP1AWL7</accession>
<dbReference type="PANTHER" id="PTHR13375:SF3">
    <property type="entry name" value="THO COMPLEX SUBUNIT 5 HOMOLOG"/>
    <property type="match status" value="1"/>
</dbReference>
<dbReference type="EMBL" id="OZ023717">
    <property type="protein sequence ID" value="CAK9866994.1"/>
    <property type="molecule type" value="Genomic_DNA"/>
</dbReference>
<organism evidence="5 6">
    <name type="scientific">Sphagnum jensenii</name>
    <dbReference type="NCBI Taxonomy" id="128206"/>
    <lineage>
        <taxon>Eukaryota</taxon>
        <taxon>Viridiplantae</taxon>
        <taxon>Streptophyta</taxon>
        <taxon>Embryophyta</taxon>
        <taxon>Bryophyta</taxon>
        <taxon>Sphagnophytina</taxon>
        <taxon>Sphagnopsida</taxon>
        <taxon>Sphagnales</taxon>
        <taxon>Sphagnaceae</taxon>
        <taxon>Sphagnum</taxon>
    </lineage>
</organism>
<dbReference type="Pfam" id="PF09766">
    <property type="entry name" value="FmiP_Thoc5"/>
    <property type="match status" value="1"/>
</dbReference>
<dbReference type="InterPro" id="IPR019163">
    <property type="entry name" value="THO_Thoc5"/>
</dbReference>
<name>A0ABP1AWL7_9BRYO</name>